<proteinExistence type="inferred from homology"/>
<evidence type="ECO:0000256" key="1">
    <source>
        <dbReference type="ARBA" id="ARBA00023239"/>
    </source>
</evidence>
<comment type="similarity">
    <text evidence="3">Belongs to the DapA family.</text>
</comment>
<dbReference type="PANTHER" id="PTHR42849:SF1">
    <property type="entry name" value="N-ACETYLNEURAMINATE LYASE"/>
    <property type="match status" value="1"/>
</dbReference>
<dbReference type="RefSeq" id="WP_033081654.1">
    <property type="nucleotide sequence ID" value="NZ_JQEC01000015.1"/>
</dbReference>
<dbReference type="EMBL" id="JQEC01000015">
    <property type="protein sequence ID" value="KGJ95206.1"/>
    <property type="molecule type" value="Genomic_DNA"/>
</dbReference>
<dbReference type="GO" id="GO:0019262">
    <property type="term" value="P:N-acetylneuraminate catabolic process"/>
    <property type="evidence" value="ECO:0007669"/>
    <property type="project" value="TreeGrafter"/>
</dbReference>
<evidence type="ECO:0000256" key="5">
    <source>
        <dbReference type="PIRSR" id="PIRSR001365-2"/>
    </source>
</evidence>
<reference evidence="6 7" key="1">
    <citation type="submission" date="2014-08" db="EMBL/GenBank/DDBJ databases">
        <title>Genomic and Phenotypic Diversity of Colwellia psychrerythraea strains from Disparate Marine Basins.</title>
        <authorList>
            <person name="Techtmann S.M."/>
            <person name="Stelling S.C."/>
            <person name="Utturkar S.M."/>
            <person name="Alshibli N."/>
            <person name="Harris A."/>
            <person name="Brown S.D."/>
            <person name="Hazen T.C."/>
        </authorList>
    </citation>
    <scope>NUCLEOTIDE SEQUENCE [LARGE SCALE GENOMIC DNA]</scope>
    <source>
        <strain evidence="6 7">GAB14E</strain>
    </source>
</reference>
<dbReference type="InterPro" id="IPR002220">
    <property type="entry name" value="DapA-like"/>
</dbReference>
<dbReference type="AlphaFoldDB" id="A0A099KX99"/>
<feature type="binding site" evidence="5">
    <location>
        <position position="46"/>
    </location>
    <ligand>
        <name>pyruvate</name>
        <dbReference type="ChEBI" id="CHEBI:15361"/>
    </ligand>
</feature>
<gene>
    <name evidence="6" type="ORF">GAB14E_1988</name>
</gene>
<dbReference type="PRINTS" id="PR00146">
    <property type="entry name" value="DHPICSNTHASE"/>
</dbReference>
<evidence type="ECO:0000313" key="7">
    <source>
        <dbReference type="Proteomes" id="UP000029868"/>
    </source>
</evidence>
<evidence type="ECO:0000256" key="2">
    <source>
        <dbReference type="ARBA" id="ARBA00023270"/>
    </source>
</evidence>
<accession>A0A099KX99</accession>
<comment type="caution">
    <text evidence="6">The sequence shown here is derived from an EMBL/GenBank/DDBJ whole genome shotgun (WGS) entry which is preliminary data.</text>
</comment>
<dbReference type="PIRSF" id="PIRSF001365">
    <property type="entry name" value="DHDPS"/>
    <property type="match status" value="1"/>
</dbReference>
<dbReference type="PATRIC" id="fig|28229.3.peg.1595"/>
<evidence type="ECO:0000313" key="6">
    <source>
        <dbReference type="EMBL" id="KGJ95206.1"/>
    </source>
</evidence>
<name>A0A099KX99_COLPS</name>
<dbReference type="GO" id="GO:0008840">
    <property type="term" value="F:4-hydroxy-tetrahydrodipicolinate synthase activity"/>
    <property type="evidence" value="ECO:0007669"/>
    <property type="project" value="UniProtKB-EC"/>
</dbReference>
<evidence type="ECO:0000256" key="3">
    <source>
        <dbReference type="PIRNR" id="PIRNR001365"/>
    </source>
</evidence>
<organism evidence="6 7">
    <name type="scientific">Colwellia psychrerythraea</name>
    <name type="common">Vibrio psychroerythus</name>
    <dbReference type="NCBI Taxonomy" id="28229"/>
    <lineage>
        <taxon>Bacteria</taxon>
        <taxon>Pseudomonadati</taxon>
        <taxon>Pseudomonadota</taxon>
        <taxon>Gammaproteobacteria</taxon>
        <taxon>Alteromonadales</taxon>
        <taxon>Colwelliaceae</taxon>
        <taxon>Colwellia</taxon>
    </lineage>
</organism>
<sequence length="301" mass="33319">MKLQGIYTPVLTSFGPDGNVDYEAWKIVLDKQIDAGVHGLIIGGSTGEFYAMSKQERLHQFDFANDYIAQRVPWIAGINDVRATEVYSYAKAAKLAGASGMLVAAPPYSLPNEKELAEHIIRIDEAADLAIILYNYPGRTGVEMGSEFLDLIADRENVVAIKESSGDINRIHQLTLDYPQLQLSAGAEDQVLEFFVWGAQSWVCACANIFPQACVEFYKTCVIDKDFVKGREFMTALMPVMAFLEQSGKFVQCVKYGAQLQGLRTGEVRLPMQELSDEMKSQVSAVILKAANSLEILINNK</sequence>
<feature type="active site" description="Proton donor/acceptor" evidence="4">
    <location>
        <position position="134"/>
    </location>
</feature>
<dbReference type="CDD" id="cd00408">
    <property type="entry name" value="DHDPS-like"/>
    <property type="match status" value="1"/>
</dbReference>
<dbReference type="PROSITE" id="PS00665">
    <property type="entry name" value="DHDPS_1"/>
    <property type="match status" value="1"/>
</dbReference>
<dbReference type="SUPFAM" id="SSF51569">
    <property type="entry name" value="Aldolase"/>
    <property type="match status" value="1"/>
</dbReference>
<dbReference type="EC" id="4.3.3.7" evidence="6"/>
<feature type="active site" description="Schiff-base intermediate with substrate" evidence="4">
    <location>
        <position position="162"/>
    </location>
</feature>
<protein>
    <submittedName>
        <fullName evidence="6">Dihydrodipicolinate synthase</fullName>
        <ecNumber evidence="6">4.3.3.7</ecNumber>
    </submittedName>
</protein>
<dbReference type="GO" id="GO:0008747">
    <property type="term" value="F:N-acetylneuraminate lyase activity"/>
    <property type="evidence" value="ECO:0007669"/>
    <property type="project" value="TreeGrafter"/>
</dbReference>
<evidence type="ECO:0000256" key="4">
    <source>
        <dbReference type="PIRSR" id="PIRSR001365-1"/>
    </source>
</evidence>
<keyword evidence="1 3" id="KW-0456">Lyase</keyword>
<dbReference type="OrthoDB" id="9782828at2"/>
<dbReference type="Pfam" id="PF00701">
    <property type="entry name" value="DHDPS"/>
    <property type="match status" value="1"/>
</dbReference>
<dbReference type="Gene3D" id="3.20.20.70">
    <property type="entry name" value="Aldolase class I"/>
    <property type="match status" value="1"/>
</dbReference>
<dbReference type="InterPro" id="IPR020624">
    <property type="entry name" value="Schiff_base-form_aldolases_CS"/>
</dbReference>
<dbReference type="Proteomes" id="UP000029868">
    <property type="component" value="Unassembled WGS sequence"/>
</dbReference>
<keyword evidence="2" id="KW-0704">Schiff base</keyword>
<feature type="binding site" evidence="5">
    <location>
        <position position="203"/>
    </location>
    <ligand>
        <name>pyruvate</name>
        <dbReference type="ChEBI" id="CHEBI:15361"/>
    </ligand>
</feature>
<dbReference type="PANTHER" id="PTHR42849">
    <property type="entry name" value="N-ACETYLNEURAMINATE LYASE"/>
    <property type="match status" value="1"/>
</dbReference>
<dbReference type="GO" id="GO:0005829">
    <property type="term" value="C:cytosol"/>
    <property type="evidence" value="ECO:0007669"/>
    <property type="project" value="TreeGrafter"/>
</dbReference>
<dbReference type="InterPro" id="IPR013785">
    <property type="entry name" value="Aldolase_TIM"/>
</dbReference>
<dbReference type="SMART" id="SM01130">
    <property type="entry name" value="DHDPS"/>
    <property type="match status" value="1"/>
</dbReference>